<accession>A0A3B3TAS2</accession>
<evidence type="ECO:0000313" key="2">
    <source>
        <dbReference type="Ensembl" id="ENSPKIP00000040362.1"/>
    </source>
</evidence>
<dbReference type="InterPro" id="IPR039231">
    <property type="entry name" value="TPGS2"/>
</dbReference>
<feature type="compositionally biased region" description="Low complexity" evidence="1">
    <location>
        <begin position="269"/>
        <end position="278"/>
    </location>
</feature>
<reference evidence="2" key="1">
    <citation type="submission" date="2025-08" db="UniProtKB">
        <authorList>
            <consortium name="Ensembl"/>
        </authorList>
    </citation>
    <scope>IDENTIFICATION</scope>
</reference>
<evidence type="ECO:0000256" key="1">
    <source>
        <dbReference type="SAM" id="MobiDB-lite"/>
    </source>
</evidence>
<evidence type="ECO:0000313" key="3">
    <source>
        <dbReference type="Proteomes" id="UP000261540"/>
    </source>
</evidence>
<dbReference type="RefSeq" id="XP_023667422.1">
    <property type="nucleotide sequence ID" value="XM_023811654.2"/>
</dbReference>
<keyword evidence="3" id="KW-1185">Reference proteome</keyword>
<dbReference type="GeneTree" id="ENSGT00390000018344"/>
<dbReference type="PANTHER" id="PTHR31854">
    <property type="entry name" value="TUBULIN POLYGLUTAMYLASE COMPLEX SUBUNIT 2"/>
    <property type="match status" value="1"/>
</dbReference>
<dbReference type="KEGG" id="pki:111843789"/>
<reference evidence="2" key="2">
    <citation type="submission" date="2025-09" db="UniProtKB">
        <authorList>
            <consortium name="Ensembl"/>
        </authorList>
    </citation>
    <scope>IDENTIFICATION</scope>
</reference>
<dbReference type="STRING" id="1676925.ENSPKIP00000040362"/>
<dbReference type="CTD" id="25941"/>
<dbReference type="GeneID" id="111843789"/>
<dbReference type="AlphaFoldDB" id="A0A3B3TAS2"/>
<organism evidence="2 3">
    <name type="scientific">Paramormyrops kingsleyae</name>
    <dbReference type="NCBI Taxonomy" id="1676925"/>
    <lineage>
        <taxon>Eukaryota</taxon>
        <taxon>Metazoa</taxon>
        <taxon>Chordata</taxon>
        <taxon>Craniata</taxon>
        <taxon>Vertebrata</taxon>
        <taxon>Euteleostomi</taxon>
        <taxon>Actinopterygii</taxon>
        <taxon>Neopterygii</taxon>
        <taxon>Teleostei</taxon>
        <taxon>Osteoglossocephala</taxon>
        <taxon>Osteoglossomorpha</taxon>
        <taxon>Osteoglossiformes</taxon>
        <taxon>Mormyridae</taxon>
        <taxon>Paramormyrops</taxon>
    </lineage>
</organism>
<name>A0A3B3TAS2_9TELE</name>
<dbReference type="PANTHER" id="PTHR31854:SF2">
    <property type="entry name" value="TUBULIN POLYGLUTAMYLASE COMPLEX SUBUNIT 2"/>
    <property type="match status" value="1"/>
</dbReference>
<protein>
    <submittedName>
        <fullName evidence="2">Tubulin polyglutamylase complex subunit 2</fullName>
    </submittedName>
</protein>
<proteinExistence type="predicted"/>
<dbReference type="OrthoDB" id="10249691at2759"/>
<dbReference type="Proteomes" id="UP000261540">
    <property type="component" value="Unplaced"/>
</dbReference>
<feature type="region of interest" description="Disordered" evidence="1">
    <location>
        <begin position="260"/>
        <end position="291"/>
    </location>
</feature>
<dbReference type="Ensembl" id="ENSPKIT00000021381.1">
    <property type="protein sequence ID" value="ENSPKIP00000040362.1"/>
    <property type="gene ID" value="ENSPKIG00000017360.1"/>
</dbReference>
<sequence length="291" mass="32879">MEENTDIRGFKGFAERLTLGITRVLESLPGVLDVRFVERAPAERRCLLSWEQKNCCVLPEDLRDFYLTIDGFTLSWSCKLENEPVTLGSMVINSVARLCPLCQSTVFSLPNAPTLADLDSEEETAGPEDKPRLPRFDSSTRIFELDPCNGNGKVCLVYQNCTPGILANHCEVWFLDRACYWYYLTSSFMAYYRLMISHLGLPEWQYTFTPYGPSPQSKQWTCLYQPLIWQGDAQSEMPAEHIINNLDPSKVFQEKAKQPLLKKKTPMHTGGTSTSSSTAQKGSGKYGGTKR</sequence>